<organism evidence="1 2">
    <name type="scientific">Amblyomma americanum</name>
    <name type="common">Lone star tick</name>
    <dbReference type="NCBI Taxonomy" id="6943"/>
    <lineage>
        <taxon>Eukaryota</taxon>
        <taxon>Metazoa</taxon>
        <taxon>Ecdysozoa</taxon>
        <taxon>Arthropoda</taxon>
        <taxon>Chelicerata</taxon>
        <taxon>Arachnida</taxon>
        <taxon>Acari</taxon>
        <taxon>Parasitiformes</taxon>
        <taxon>Ixodida</taxon>
        <taxon>Ixodoidea</taxon>
        <taxon>Ixodidae</taxon>
        <taxon>Amblyomminae</taxon>
        <taxon>Amblyomma</taxon>
    </lineage>
</organism>
<reference evidence="1 2" key="1">
    <citation type="journal article" date="2023" name="Arcadia Sci">
        <title>De novo assembly of a long-read Amblyomma americanum tick genome.</title>
        <authorList>
            <person name="Chou S."/>
            <person name="Poskanzer K.E."/>
            <person name="Rollins M."/>
            <person name="Thuy-Boun P.S."/>
        </authorList>
    </citation>
    <scope>NUCLEOTIDE SEQUENCE [LARGE SCALE GENOMIC DNA]</scope>
    <source>
        <strain evidence="1">F_SG_1</strain>
        <tissue evidence="1">Salivary glands</tissue>
    </source>
</reference>
<keyword evidence="2" id="KW-1185">Reference proteome</keyword>
<dbReference type="AlphaFoldDB" id="A0AAQ4F6Y2"/>
<dbReference type="EMBL" id="JARKHS020006162">
    <property type="protein sequence ID" value="KAK8782904.1"/>
    <property type="molecule type" value="Genomic_DNA"/>
</dbReference>
<proteinExistence type="predicted"/>
<name>A0AAQ4F6Y2_AMBAM</name>
<dbReference type="Proteomes" id="UP001321473">
    <property type="component" value="Unassembled WGS sequence"/>
</dbReference>
<sequence length="155" mass="17154">MARRSRCTPPDLRANFVKLAPTVWITHTDAVGRIKADLLALAEPLLRTIQARTHRHNAHRTSCITGPVPMWLLLFPSLADNSFYTWQHGSSTISDIGDAYKNKPGTTHLGHDTVIAMEILPLQILQLSATKHRGHWVSYAVACATLLAPFVSSHT</sequence>
<comment type="caution">
    <text evidence="1">The sequence shown here is derived from an EMBL/GenBank/DDBJ whole genome shotgun (WGS) entry which is preliminary data.</text>
</comment>
<evidence type="ECO:0000313" key="2">
    <source>
        <dbReference type="Proteomes" id="UP001321473"/>
    </source>
</evidence>
<accession>A0AAQ4F6Y2</accession>
<gene>
    <name evidence="1" type="ORF">V5799_015755</name>
</gene>
<protein>
    <submittedName>
        <fullName evidence="1">Uncharacterized protein</fullName>
    </submittedName>
</protein>
<evidence type="ECO:0000313" key="1">
    <source>
        <dbReference type="EMBL" id="KAK8782904.1"/>
    </source>
</evidence>